<evidence type="ECO:0000259" key="1">
    <source>
        <dbReference type="Pfam" id="PF12728"/>
    </source>
</evidence>
<accession>A0A172XYD3</accession>
<feature type="domain" description="Helix-turn-helix" evidence="1">
    <location>
        <begin position="76"/>
        <end position="124"/>
    </location>
</feature>
<evidence type="ECO:0000313" key="2">
    <source>
        <dbReference type="EMBL" id="ANF51900.1"/>
    </source>
</evidence>
<evidence type="ECO:0000313" key="3">
    <source>
        <dbReference type="Proteomes" id="UP000077824"/>
    </source>
</evidence>
<dbReference type="InterPro" id="IPR041657">
    <property type="entry name" value="HTH_17"/>
</dbReference>
<sequence>MKHFWENLEVMEVNKICQFCGNRFVAKKTTTKCCSDDCAKKFYKKRKRDEKIQASDKDLEVQIKGYDIEEIQKKDYLSIKEVMLLLNISRTSIYRMLKDGRLSKLQGFKSIRIRKVDLDVLFRQKVENNEEKQYNLPYFCDDNYYTINEVLDVFNVSSGSFYYLCKKHNVPKIPKGKNVYVPKNLVNIIFNNE</sequence>
<dbReference type="AlphaFoldDB" id="A0A172XYD3"/>
<dbReference type="Pfam" id="PF12728">
    <property type="entry name" value="HTH_17"/>
    <property type="match status" value="1"/>
</dbReference>
<keyword evidence="3" id="KW-1185">Reference proteome</keyword>
<gene>
    <name evidence="2" type="ORF">A0O34_15890</name>
</gene>
<protein>
    <recommendedName>
        <fullName evidence="1">Helix-turn-helix domain-containing protein</fullName>
    </recommendedName>
</protein>
<reference evidence="2 3" key="1">
    <citation type="submission" date="2016-04" db="EMBL/GenBank/DDBJ databases">
        <title>Complete Genome Sequence of Chryseobacterium sp. IHBB 10212.</title>
        <authorList>
            <person name="Pal M."/>
            <person name="Swarnkar M.K."/>
            <person name="Kaushal K."/>
            <person name="Chhibber S."/>
            <person name="Singh A.K."/>
            <person name="Gulati A."/>
        </authorList>
    </citation>
    <scope>NUCLEOTIDE SEQUENCE [LARGE SCALE GENOMIC DNA]</scope>
    <source>
        <strain evidence="2 3">IHBB 10212</strain>
    </source>
</reference>
<organism evidence="2 3">
    <name type="scientific">Chryseobacterium glaciei</name>
    <dbReference type="NCBI Taxonomy" id="1685010"/>
    <lineage>
        <taxon>Bacteria</taxon>
        <taxon>Pseudomonadati</taxon>
        <taxon>Bacteroidota</taxon>
        <taxon>Flavobacteriia</taxon>
        <taxon>Flavobacteriales</taxon>
        <taxon>Weeksellaceae</taxon>
        <taxon>Chryseobacterium group</taxon>
        <taxon>Chryseobacterium</taxon>
    </lineage>
</organism>
<dbReference type="KEGG" id="chh:A0O34_15890"/>
<dbReference type="STRING" id="1685010.A0O34_15890"/>
<name>A0A172XYD3_9FLAO</name>
<dbReference type="Proteomes" id="UP000077824">
    <property type="component" value="Chromosome"/>
</dbReference>
<proteinExistence type="predicted"/>
<dbReference type="EMBL" id="CP015199">
    <property type="protein sequence ID" value="ANF51900.1"/>
    <property type="molecule type" value="Genomic_DNA"/>
</dbReference>